<name>A0A146JYW7_9EUKA</name>
<gene>
    <name evidence="1" type="ORF">TPC1_31809</name>
</gene>
<sequence length="310" mass="36034">EKQQSCQIIFNKILDKFCLFEEDIVLVYNNKMIEPNLIIDFPSNAILDVEYSAPYKQQNLIQFEQYPKPYTQQIRKVQIQDFKLYEGSKYEKNYNYNNQSIRSQVLKRVTPISSKLVKTAQNKTKFSKFFQQQRQYIETLWKQNPRLPKDENELRTAIIQGSIFWASCPLSKAGHGNLMLMMDSVQDPISFANLLNSPEFKGGWNTASQKFGQTISMSNTEMLRKQILMQMQSITEQTMFIVMDETKAASNALVFAAHCNELFNSYIQIPNISNELNSLIAKDREMLMADANQLNKLILAKYKILQQVIN</sequence>
<protein>
    <submittedName>
        <fullName evidence="1">Uncharacterized protein</fullName>
    </submittedName>
</protein>
<reference evidence="1" key="1">
    <citation type="submission" date="2015-07" db="EMBL/GenBank/DDBJ databases">
        <title>Adaptation to a free-living lifestyle via gene acquisitions in the diplomonad Trepomonas sp. PC1.</title>
        <authorList>
            <person name="Xu F."/>
            <person name="Jerlstrom-Hultqvist J."/>
            <person name="Kolisko M."/>
            <person name="Simpson A.G.B."/>
            <person name="Roger A.J."/>
            <person name="Svard S.G."/>
            <person name="Andersson J.O."/>
        </authorList>
    </citation>
    <scope>NUCLEOTIDE SEQUENCE</scope>
    <source>
        <strain evidence="1">PC1</strain>
    </source>
</reference>
<dbReference type="EMBL" id="GDID01007910">
    <property type="protein sequence ID" value="JAP88696.1"/>
    <property type="molecule type" value="Transcribed_RNA"/>
</dbReference>
<accession>A0A146JYW7</accession>
<proteinExistence type="predicted"/>
<feature type="non-terminal residue" evidence="1">
    <location>
        <position position="1"/>
    </location>
</feature>
<evidence type="ECO:0000313" key="1">
    <source>
        <dbReference type="EMBL" id="JAP88696.1"/>
    </source>
</evidence>
<dbReference type="AlphaFoldDB" id="A0A146JYW7"/>
<organism evidence="1">
    <name type="scientific">Trepomonas sp. PC1</name>
    <dbReference type="NCBI Taxonomy" id="1076344"/>
    <lineage>
        <taxon>Eukaryota</taxon>
        <taxon>Metamonada</taxon>
        <taxon>Diplomonadida</taxon>
        <taxon>Hexamitidae</taxon>
        <taxon>Hexamitinae</taxon>
        <taxon>Trepomonas</taxon>
    </lineage>
</organism>
<feature type="non-terminal residue" evidence="1">
    <location>
        <position position="310"/>
    </location>
</feature>